<accession>A0AAC8TJ53</accession>
<reference evidence="2 3" key="1">
    <citation type="submission" date="2015-05" db="EMBL/GenBank/DDBJ databases">
        <title>Genome assembly of Archangium gephyra DSM 2261.</title>
        <authorList>
            <person name="Sharma G."/>
            <person name="Subramanian S."/>
        </authorList>
    </citation>
    <scope>NUCLEOTIDE SEQUENCE [LARGE SCALE GENOMIC DNA]</scope>
    <source>
        <strain evidence="2 3">DSM 2261</strain>
    </source>
</reference>
<protein>
    <submittedName>
        <fullName evidence="2">Uncharacterized protein</fullName>
    </submittedName>
</protein>
<gene>
    <name evidence="2" type="ORF">AA314_09186</name>
</gene>
<proteinExistence type="predicted"/>
<feature type="region of interest" description="Disordered" evidence="1">
    <location>
        <begin position="1"/>
        <end position="45"/>
    </location>
</feature>
<evidence type="ECO:0000313" key="2">
    <source>
        <dbReference type="EMBL" id="AKJ07560.1"/>
    </source>
</evidence>
<dbReference type="KEGG" id="age:AA314_09186"/>
<organism evidence="2 3">
    <name type="scientific">Archangium gephyra</name>
    <dbReference type="NCBI Taxonomy" id="48"/>
    <lineage>
        <taxon>Bacteria</taxon>
        <taxon>Pseudomonadati</taxon>
        <taxon>Myxococcota</taxon>
        <taxon>Myxococcia</taxon>
        <taxon>Myxococcales</taxon>
        <taxon>Cystobacterineae</taxon>
        <taxon>Archangiaceae</taxon>
        <taxon>Archangium</taxon>
    </lineage>
</organism>
<dbReference type="Proteomes" id="UP000035579">
    <property type="component" value="Chromosome"/>
</dbReference>
<dbReference type="AlphaFoldDB" id="A0AAC8TJ53"/>
<name>A0AAC8TJ53_9BACT</name>
<sequence length="45" mass="4919">MLGLQRARHETGFSGRGQNSCSRSWGSRASEPLASGGQYARVRRP</sequence>
<feature type="compositionally biased region" description="Polar residues" evidence="1">
    <location>
        <begin position="16"/>
        <end position="27"/>
    </location>
</feature>
<dbReference type="EMBL" id="CP011509">
    <property type="protein sequence ID" value="AKJ07560.1"/>
    <property type="molecule type" value="Genomic_DNA"/>
</dbReference>
<evidence type="ECO:0000313" key="3">
    <source>
        <dbReference type="Proteomes" id="UP000035579"/>
    </source>
</evidence>
<evidence type="ECO:0000256" key="1">
    <source>
        <dbReference type="SAM" id="MobiDB-lite"/>
    </source>
</evidence>